<accession>A0A7C9RNC0</accession>
<sequence length="674" mass="73892">MSRSDLAGRGMRRITALAVAVTLASGAFTAPAMAAPTTSSDSAASAESAAQESTTEQRERAARELSMILTPEMAVMTEQNFVLTLWRKAQNDRKTIIANAALAAFSDPDENACYRFVTAGIFTASAQEAIEAAKKAERDRQRLAAAAEINWTDVTQAQLDGSLENFVFKLWEHAEDGSDVKKGAALVLKTGSTDEQRQEFLVNGIYAASRIDKQRKIEEAERLERERLEREANRKAKEQAWAAATQSTATDDLKNLPDREFIYEIIKRTRGVQVKAKAQIAYESPDPAVWKTFIFTGVHAAHQADIDEQDRLDRIEAERQIRVILDKAVADRYQPNLVAAARAALAAGTKAAYDEFLNTGQHVAAKADLIKPANYRVIELQGIQSGRCLQVAGLWDQPGQGANAPGAGTELWDCQRGPKQVWELIKKDRGYLVRNLNSKQCLDISGSSVIQNPCNEHPNQRWEFLENPNGTFQLRNVGSGQFATAADNGTGNATLIVQYTNTNAVNQQWRIIDPSHVEWAKQMTLGTIRLKGLQSGRCYQVAGLWNTPGQGALADLAGTEIWDCTGGNKMVWELIDLGGRKYALKNMMSGKCLDVRYSDIHNGNPLIQYTCHFNGAQQFVFSPGPNNTVGVVSVLTGKSLDVYDNKTANGSAVVQWDGTGGANQHWAVEQLTTA</sequence>
<evidence type="ECO:0000313" key="5">
    <source>
        <dbReference type="EMBL" id="NGY58386.1"/>
    </source>
</evidence>
<dbReference type="PROSITE" id="PS50231">
    <property type="entry name" value="RICIN_B_LECTIN"/>
    <property type="match status" value="2"/>
</dbReference>
<dbReference type="Proteomes" id="UP000481360">
    <property type="component" value="Unassembled WGS sequence"/>
</dbReference>
<feature type="signal peptide" evidence="3">
    <location>
        <begin position="1"/>
        <end position="34"/>
    </location>
</feature>
<keyword evidence="6" id="KW-1185">Reference proteome</keyword>
<dbReference type="AlphaFoldDB" id="A0A7C9RNC0"/>
<reference evidence="5 6" key="1">
    <citation type="submission" date="2020-03" db="EMBL/GenBank/DDBJ databases">
        <title>Isolation and identification of active actinomycetes.</title>
        <authorList>
            <person name="Sun X."/>
        </authorList>
    </citation>
    <scope>NUCLEOTIDE SEQUENCE [LARGE SCALE GENOMIC DNA]</scope>
    <source>
        <strain evidence="5 6">NEAU-D13</strain>
    </source>
</reference>
<comment type="caution">
    <text evidence="5">The sequence shown here is derived from an EMBL/GenBank/DDBJ whole genome shotgun (WGS) entry which is preliminary data.</text>
</comment>
<feature type="region of interest" description="Disordered" evidence="2">
    <location>
        <begin position="34"/>
        <end position="61"/>
    </location>
</feature>
<dbReference type="InterPro" id="IPR000772">
    <property type="entry name" value="Ricin_B_lectin"/>
</dbReference>
<keyword evidence="5" id="KW-0430">Lectin</keyword>
<dbReference type="GO" id="GO:0030246">
    <property type="term" value="F:carbohydrate binding"/>
    <property type="evidence" value="ECO:0007669"/>
    <property type="project" value="UniProtKB-KW"/>
</dbReference>
<evidence type="ECO:0000259" key="4">
    <source>
        <dbReference type="SMART" id="SM00458"/>
    </source>
</evidence>
<protein>
    <submittedName>
        <fullName evidence="5">Ricin-type beta-trefoil lectin domain protein</fullName>
    </submittedName>
</protein>
<dbReference type="CDD" id="cd00161">
    <property type="entry name" value="beta-trefoil_Ricin-like"/>
    <property type="match status" value="2"/>
</dbReference>
<name>A0A7C9RNC0_9PSEU</name>
<dbReference type="Pfam" id="PF03752">
    <property type="entry name" value="ALF"/>
    <property type="match status" value="1"/>
</dbReference>
<evidence type="ECO:0000256" key="3">
    <source>
        <dbReference type="SAM" id="SignalP"/>
    </source>
</evidence>
<dbReference type="SUPFAM" id="SSF50370">
    <property type="entry name" value="Ricin B-like lectins"/>
    <property type="match status" value="2"/>
</dbReference>
<feature type="domain" description="Ricin B lectin" evidence="4">
    <location>
        <begin position="526"/>
        <end position="669"/>
    </location>
</feature>
<dbReference type="SMART" id="SM00458">
    <property type="entry name" value="RICIN"/>
    <property type="match status" value="2"/>
</dbReference>
<proteinExistence type="predicted"/>
<evidence type="ECO:0000313" key="6">
    <source>
        <dbReference type="Proteomes" id="UP000481360"/>
    </source>
</evidence>
<keyword evidence="1" id="KW-0175">Coiled coil</keyword>
<keyword evidence="3" id="KW-0732">Signal</keyword>
<dbReference type="InterPro" id="IPR005506">
    <property type="entry name" value="DUF312_ALF"/>
</dbReference>
<feature type="compositionally biased region" description="Low complexity" evidence="2">
    <location>
        <begin position="34"/>
        <end position="54"/>
    </location>
</feature>
<feature type="coiled-coil region" evidence="1">
    <location>
        <begin position="206"/>
        <end position="240"/>
    </location>
</feature>
<organism evidence="5 6">
    <name type="scientific">Lentzea alba</name>
    <dbReference type="NCBI Taxonomy" id="2714351"/>
    <lineage>
        <taxon>Bacteria</taxon>
        <taxon>Bacillati</taxon>
        <taxon>Actinomycetota</taxon>
        <taxon>Actinomycetes</taxon>
        <taxon>Pseudonocardiales</taxon>
        <taxon>Pseudonocardiaceae</taxon>
        <taxon>Lentzea</taxon>
    </lineage>
</organism>
<dbReference type="EMBL" id="JAAMPJ010000001">
    <property type="protein sequence ID" value="NGY58386.1"/>
    <property type="molecule type" value="Genomic_DNA"/>
</dbReference>
<dbReference type="Gene3D" id="2.80.10.50">
    <property type="match status" value="2"/>
</dbReference>
<dbReference type="InterPro" id="IPR035992">
    <property type="entry name" value="Ricin_B-like_lectins"/>
</dbReference>
<evidence type="ECO:0000256" key="2">
    <source>
        <dbReference type="SAM" id="MobiDB-lite"/>
    </source>
</evidence>
<feature type="domain" description="Ricin B lectin" evidence="4">
    <location>
        <begin position="376"/>
        <end position="512"/>
    </location>
</feature>
<dbReference type="Pfam" id="PF00652">
    <property type="entry name" value="Ricin_B_lectin"/>
    <property type="match status" value="2"/>
</dbReference>
<feature type="chain" id="PRO_5028986860" evidence="3">
    <location>
        <begin position="35"/>
        <end position="674"/>
    </location>
</feature>
<evidence type="ECO:0000256" key="1">
    <source>
        <dbReference type="SAM" id="Coils"/>
    </source>
</evidence>
<gene>
    <name evidence="5" type="ORF">G7043_05480</name>
</gene>